<dbReference type="AlphaFoldDB" id="A0A9E7R0P0"/>
<comment type="similarity">
    <text evidence="1">Belongs to the sulfatase family.</text>
</comment>
<name>A0A9E7R0P0_9EURY</name>
<dbReference type="SUPFAM" id="SSF53649">
    <property type="entry name" value="Alkaline phosphatase-like"/>
    <property type="match status" value="1"/>
</dbReference>
<dbReference type="InterPro" id="IPR017850">
    <property type="entry name" value="Alkaline_phosphatase_core_sf"/>
</dbReference>
<proteinExistence type="inferred from homology"/>
<protein>
    <submittedName>
        <fullName evidence="3">Sulfatase-like hydrolase/transferase</fullName>
    </submittedName>
</protein>
<feature type="domain" description="Sulfatase N-terminal" evidence="2">
    <location>
        <begin position="3"/>
        <end position="349"/>
    </location>
</feature>
<dbReference type="GO" id="GO:0004065">
    <property type="term" value="F:arylsulfatase activity"/>
    <property type="evidence" value="ECO:0007669"/>
    <property type="project" value="TreeGrafter"/>
</dbReference>
<dbReference type="Pfam" id="PF00884">
    <property type="entry name" value="Sulfatase"/>
    <property type="match status" value="1"/>
</dbReference>
<keyword evidence="3" id="KW-0378">Hydrolase</keyword>
<sequence length="470" mass="53094">MNRNVVVVCLDTVRKDYFDRHASSLSLMSNVSFEQCRAASSWSVPSHASILTGELPHKHDVHTYSPNFSQLAFENTFLADLSDHRLIGVSANSYASQLFSFNKFFDDFSFISSSSRFPDALSPSEFFHDSPDQTSNVAYLRQALSHQKPVRSIINGISRKVSNIFAKTPVPKPYDDGCSAVLRETTTRIQDGEEPFFAFVNLMDAHGPLQTIRQYDQTLLNVPNTFDSRDLDVLSINMNEEWSEHETEFGYYKDLYAAAIDYLDRRVSEFVTQIRDMTERETTVLITSDHGEQLGNENPNRRFGHITPDLTEELLHVPLEVINPPEDGAIKSNELFSHLHLGELITSWALGRDFEPDSRPVGAEVVGIGVSNIPYDHEQFEHWDRTVRCVYADDGSKYVWDSNGNTDCSLVNGSPANMETKTPCQGRPEACNRPPFLIPIEEFAKSARSESQTVDIDERARARLADLGYM</sequence>
<dbReference type="GeneID" id="74943027"/>
<dbReference type="PANTHER" id="PTHR42693">
    <property type="entry name" value="ARYLSULFATASE FAMILY MEMBER"/>
    <property type="match status" value="1"/>
</dbReference>
<gene>
    <name evidence="3" type="ORF">N0B31_11355</name>
</gene>
<keyword evidence="4" id="KW-1185">Reference proteome</keyword>
<reference evidence="3" key="1">
    <citation type="submission" date="2022-09" db="EMBL/GenBank/DDBJ databases">
        <title>Diverse halophilic archaea isolated from saline environments.</title>
        <authorList>
            <person name="Cui H.-L."/>
        </authorList>
    </citation>
    <scope>NUCLEOTIDE SEQUENCE</scope>
    <source>
        <strain evidence="3">ZS-35-S2</strain>
    </source>
</reference>
<accession>A0A9E7R0P0</accession>
<organism evidence="3 4">
    <name type="scientific">Salinirubellus salinus</name>
    <dbReference type="NCBI Taxonomy" id="1364945"/>
    <lineage>
        <taxon>Archaea</taxon>
        <taxon>Methanobacteriati</taxon>
        <taxon>Methanobacteriota</taxon>
        <taxon>Stenosarchaea group</taxon>
        <taxon>Halobacteria</taxon>
        <taxon>Halobacteriales</taxon>
        <taxon>Natronomonadaceae</taxon>
        <taxon>Salinirubellus</taxon>
    </lineage>
</organism>
<dbReference type="EMBL" id="CP104003">
    <property type="protein sequence ID" value="UWM52748.1"/>
    <property type="molecule type" value="Genomic_DNA"/>
</dbReference>
<dbReference type="InterPro" id="IPR050738">
    <property type="entry name" value="Sulfatase"/>
</dbReference>
<evidence type="ECO:0000313" key="3">
    <source>
        <dbReference type="EMBL" id="UWM52748.1"/>
    </source>
</evidence>
<dbReference type="Gene3D" id="3.40.720.10">
    <property type="entry name" value="Alkaline Phosphatase, subunit A"/>
    <property type="match status" value="1"/>
</dbReference>
<evidence type="ECO:0000313" key="4">
    <source>
        <dbReference type="Proteomes" id="UP001057580"/>
    </source>
</evidence>
<dbReference type="KEGG" id="ssai:N0B31_11355"/>
<dbReference type="PANTHER" id="PTHR42693:SF33">
    <property type="entry name" value="ARYLSULFATASE"/>
    <property type="match status" value="1"/>
</dbReference>
<evidence type="ECO:0000256" key="1">
    <source>
        <dbReference type="ARBA" id="ARBA00008779"/>
    </source>
</evidence>
<dbReference type="Proteomes" id="UP001057580">
    <property type="component" value="Chromosome"/>
</dbReference>
<evidence type="ECO:0000259" key="2">
    <source>
        <dbReference type="Pfam" id="PF00884"/>
    </source>
</evidence>
<dbReference type="InterPro" id="IPR000917">
    <property type="entry name" value="Sulfatase_N"/>
</dbReference>
<dbReference type="RefSeq" id="WP_260591743.1">
    <property type="nucleotide sequence ID" value="NZ_CP104003.1"/>
</dbReference>